<dbReference type="SUPFAM" id="SSF56672">
    <property type="entry name" value="DNA/RNA polymerases"/>
    <property type="match status" value="1"/>
</dbReference>
<evidence type="ECO:0000256" key="3">
    <source>
        <dbReference type="ARBA" id="ARBA00022695"/>
    </source>
</evidence>
<dbReference type="Gene3D" id="3.10.20.370">
    <property type="match status" value="1"/>
</dbReference>
<dbReference type="AlphaFoldDB" id="A0ABC9X267"/>
<dbReference type="Pfam" id="PF00077">
    <property type="entry name" value="RVP"/>
    <property type="match status" value="1"/>
</dbReference>
<dbReference type="GO" id="GO:0003964">
    <property type="term" value="F:RNA-directed DNA polymerase activity"/>
    <property type="evidence" value="ECO:0007669"/>
    <property type="project" value="UniProtKB-KW"/>
</dbReference>
<dbReference type="InterPro" id="IPR001995">
    <property type="entry name" value="Peptidase_A2_cat"/>
</dbReference>
<keyword evidence="5" id="KW-0255">Endonuclease</keyword>
<dbReference type="InterPro" id="IPR018061">
    <property type="entry name" value="Retropepsins"/>
</dbReference>
<evidence type="ECO:0000313" key="11">
    <source>
        <dbReference type="Proteomes" id="UP001623348"/>
    </source>
</evidence>
<keyword evidence="6" id="KW-0378">Hydrolase</keyword>
<gene>
    <name evidence="10" type="ORF">GRJ2_001642400</name>
</gene>
<dbReference type="InterPro" id="IPR051320">
    <property type="entry name" value="Viral_Replic_Matur_Polypro"/>
</dbReference>
<dbReference type="EMBL" id="BAAFJT010000006">
    <property type="protein sequence ID" value="GAB0191771.1"/>
    <property type="molecule type" value="Genomic_DNA"/>
</dbReference>
<evidence type="ECO:0000313" key="10">
    <source>
        <dbReference type="EMBL" id="GAB0191771.1"/>
    </source>
</evidence>
<evidence type="ECO:0000256" key="2">
    <source>
        <dbReference type="ARBA" id="ARBA00022679"/>
    </source>
</evidence>
<dbReference type="Pfam" id="PF17917">
    <property type="entry name" value="RT_RNaseH"/>
    <property type="match status" value="1"/>
</dbReference>
<dbReference type="SUPFAM" id="SSF50630">
    <property type="entry name" value="Acid proteases"/>
    <property type="match status" value="1"/>
</dbReference>
<organism evidence="10 11">
    <name type="scientific">Grus japonensis</name>
    <name type="common">Japanese crane</name>
    <name type="synonym">Red-crowned crane</name>
    <dbReference type="NCBI Taxonomy" id="30415"/>
    <lineage>
        <taxon>Eukaryota</taxon>
        <taxon>Metazoa</taxon>
        <taxon>Chordata</taxon>
        <taxon>Craniata</taxon>
        <taxon>Vertebrata</taxon>
        <taxon>Euteleostomi</taxon>
        <taxon>Archelosauria</taxon>
        <taxon>Archosauria</taxon>
        <taxon>Dinosauria</taxon>
        <taxon>Saurischia</taxon>
        <taxon>Theropoda</taxon>
        <taxon>Coelurosauria</taxon>
        <taxon>Aves</taxon>
        <taxon>Neognathae</taxon>
        <taxon>Neoaves</taxon>
        <taxon>Gruiformes</taxon>
        <taxon>Gruidae</taxon>
        <taxon>Grus</taxon>
    </lineage>
</organism>
<evidence type="ECO:0000256" key="7">
    <source>
        <dbReference type="ARBA" id="ARBA00022918"/>
    </source>
</evidence>
<evidence type="ECO:0008006" key="12">
    <source>
        <dbReference type="Google" id="ProtNLM"/>
    </source>
</evidence>
<keyword evidence="4" id="KW-0540">Nuclease</keyword>
<reference evidence="10 11" key="1">
    <citation type="submission" date="2024-06" db="EMBL/GenBank/DDBJ databases">
        <title>The draft genome of Grus japonensis, version 3.</title>
        <authorList>
            <person name="Nabeshima K."/>
            <person name="Suzuki S."/>
            <person name="Onuma M."/>
        </authorList>
    </citation>
    <scope>NUCLEOTIDE SEQUENCE [LARGE SCALE GENOMIC DNA]</scope>
    <source>
        <strain evidence="10 11">451A</strain>
    </source>
</reference>
<sequence>MKLGKKQKKVEFLVDTGATYSVLNQALRPLGNDYIMVKGATGQSEKVYFCEPLRYKLGKQWGIHRFLYMPNSPRALLGRDLLEQLGAIIKFEKGEITLEVNDQQYIQIMSLSLTNVPIEGKISEEIANQVYPGVWATDVPGKAKNATPVEVKLKEGRQPVRIKQYPLRKEDREGIRPVIEKFLQLGLLRECESDFNTPILPVRKPDGSYRVVQDLRAINKITEDLYPVVANPYTLLTVLTPELTWFTVLDLKDAFFCLPLHKSSQKIFAFEWENPKRGRKTQLTWTVLPQGFKNSPTIFGNQLAKDLESWEAPPEEGKLLQYVDDILIATKTEDACMTWTVSLLNFLGLQGYRVSKKKAQVMQHKQGIALGILAQDLGPYRRAVAYFSKQLDATAKGWPGCLRAVAAVVLNIQEARKFTLGQKMTVLVSHTVSVVLEAKGGHWLSPQRFLKYQAIMVEQDDVEIIVTNIVNPASFLSGNTGEPVHHDCLETIETTYSGRSDLRDSPMENTENWFTDGSSYVLSGKRHAGYAITTSQEIIE</sequence>
<dbReference type="GO" id="GO:0016787">
    <property type="term" value="F:hydrolase activity"/>
    <property type="evidence" value="ECO:0007669"/>
    <property type="project" value="UniProtKB-KW"/>
</dbReference>
<feature type="domain" description="Reverse transcriptase" evidence="9">
    <location>
        <begin position="183"/>
        <end position="374"/>
    </location>
</feature>
<dbReference type="GO" id="GO:0004519">
    <property type="term" value="F:endonuclease activity"/>
    <property type="evidence" value="ECO:0007669"/>
    <property type="project" value="UniProtKB-KW"/>
</dbReference>
<evidence type="ECO:0000259" key="9">
    <source>
        <dbReference type="PROSITE" id="PS50878"/>
    </source>
</evidence>
<dbReference type="Pfam" id="PF00078">
    <property type="entry name" value="RVT_1"/>
    <property type="match status" value="1"/>
</dbReference>
<dbReference type="Gene3D" id="2.40.70.10">
    <property type="entry name" value="Acid Proteases"/>
    <property type="match status" value="1"/>
</dbReference>
<dbReference type="InterPro" id="IPR001969">
    <property type="entry name" value="Aspartic_peptidase_AS"/>
</dbReference>
<comment type="caution">
    <text evidence="10">The sequence shown here is derived from an EMBL/GenBank/DDBJ whole genome shotgun (WGS) entry which is preliminary data.</text>
</comment>
<dbReference type="PROSITE" id="PS50878">
    <property type="entry name" value="RT_POL"/>
    <property type="match status" value="1"/>
</dbReference>
<dbReference type="InterPro" id="IPR041373">
    <property type="entry name" value="RT_RNaseH"/>
</dbReference>
<dbReference type="InterPro" id="IPR043502">
    <property type="entry name" value="DNA/RNA_pol_sf"/>
</dbReference>
<evidence type="ECO:0000259" key="8">
    <source>
        <dbReference type="PROSITE" id="PS50175"/>
    </source>
</evidence>
<keyword evidence="3" id="KW-0548">Nucleotidyltransferase</keyword>
<dbReference type="Proteomes" id="UP001623348">
    <property type="component" value="Unassembled WGS sequence"/>
</dbReference>
<dbReference type="InterPro" id="IPR000477">
    <property type="entry name" value="RT_dom"/>
</dbReference>
<dbReference type="PANTHER" id="PTHR33064:SF36">
    <property type="entry name" value="CCHC-TYPE DOMAIN-CONTAINING PROTEIN"/>
    <property type="match status" value="1"/>
</dbReference>
<keyword evidence="7" id="KW-0695">RNA-directed DNA polymerase</keyword>
<evidence type="ECO:0000256" key="4">
    <source>
        <dbReference type="ARBA" id="ARBA00022722"/>
    </source>
</evidence>
<proteinExistence type="inferred from homology"/>
<dbReference type="InterPro" id="IPR021109">
    <property type="entry name" value="Peptidase_aspartic_dom_sf"/>
</dbReference>
<evidence type="ECO:0000256" key="5">
    <source>
        <dbReference type="ARBA" id="ARBA00022759"/>
    </source>
</evidence>
<evidence type="ECO:0000256" key="1">
    <source>
        <dbReference type="ARBA" id="ARBA00010879"/>
    </source>
</evidence>
<dbReference type="PROSITE" id="PS00141">
    <property type="entry name" value="ASP_PROTEASE"/>
    <property type="match status" value="1"/>
</dbReference>
<keyword evidence="2" id="KW-0808">Transferase</keyword>
<dbReference type="PANTHER" id="PTHR33064">
    <property type="entry name" value="POL PROTEIN"/>
    <property type="match status" value="1"/>
</dbReference>
<dbReference type="PROSITE" id="PS50175">
    <property type="entry name" value="ASP_PROT_RETROV"/>
    <property type="match status" value="1"/>
</dbReference>
<dbReference type="Gene3D" id="3.10.10.10">
    <property type="entry name" value="HIV Type 1 Reverse Transcriptase, subunit A, domain 1"/>
    <property type="match status" value="1"/>
</dbReference>
<protein>
    <recommendedName>
        <fullName evidence="12">Reverse transcriptase</fullName>
    </recommendedName>
</protein>
<dbReference type="Gene3D" id="3.30.420.10">
    <property type="entry name" value="Ribonuclease H-like superfamily/Ribonuclease H"/>
    <property type="match status" value="1"/>
</dbReference>
<feature type="domain" description="Peptidase A2" evidence="8">
    <location>
        <begin position="10"/>
        <end position="81"/>
    </location>
</feature>
<accession>A0ABC9X267</accession>
<dbReference type="InterPro" id="IPR036397">
    <property type="entry name" value="RNaseH_sf"/>
</dbReference>
<dbReference type="InterPro" id="IPR043128">
    <property type="entry name" value="Rev_trsase/Diguanyl_cyclase"/>
</dbReference>
<name>A0ABC9X267_GRUJA</name>
<dbReference type="Gene3D" id="3.30.70.270">
    <property type="match status" value="1"/>
</dbReference>
<comment type="similarity">
    <text evidence="1">Belongs to the beta type-B retroviral polymerase family. HERV class-II K(HML-2) pol subfamily.</text>
</comment>
<keyword evidence="11" id="KW-1185">Reference proteome</keyword>
<evidence type="ECO:0000256" key="6">
    <source>
        <dbReference type="ARBA" id="ARBA00022801"/>
    </source>
</evidence>